<dbReference type="AlphaFoldDB" id="A0A1X6PFG8"/>
<evidence type="ECO:0000256" key="1">
    <source>
        <dbReference type="SAM" id="MobiDB-lite"/>
    </source>
</evidence>
<feature type="region of interest" description="Disordered" evidence="1">
    <location>
        <begin position="1"/>
        <end position="35"/>
    </location>
</feature>
<sequence length="203" mass="21779">MGPATVVRRLHRPRSVQERPPAHVSPPATGHDAGAGHAAHWVATAPYIPARPPNTALTNWSRWPHPRQADPALLLERRDAPPTPLPALGCGHCRPKTGGRSMPPTDCGGARRVLHHAKPQALHLFRTARSSRLPAPASRARAAQCTLMKPPRTRRRLPPTTLLAACRRLHDHGGAWTATARGMPVGAGATGTRAAGPSWARHK</sequence>
<accession>A0A1X6PFG8</accession>
<dbReference type="EMBL" id="KV918788">
    <property type="protein sequence ID" value="OSX79589.1"/>
    <property type="molecule type" value="Genomic_DNA"/>
</dbReference>
<gene>
    <name evidence="2" type="ORF">BU14_0074s0020</name>
</gene>
<feature type="compositionally biased region" description="Low complexity" evidence="1">
    <location>
        <begin position="26"/>
        <end position="35"/>
    </location>
</feature>
<reference evidence="2 3" key="1">
    <citation type="submission" date="2017-03" db="EMBL/GenBank/DDBJ databases">
        <title>WGS assembly of Porphyra umbilicalis.</title>
        <authorList>
            <person name="Brawley S.H."/>
            <person name="Blouin N.A."/>
            <person name="Ficko-Blean E."/>
            <person name="Wheeler G.L."/>
            <person name="Lohr M."/>
            <person name="Goodson H.V."/>
            <person name="Jenkins J.W."/>
            <person name="Blaby-Haas C.E."/>
            <person name="Helliwell K.E."/>
            <person name="Chan C."/>
            <person name="Marriage T."/>
            <person name="Bhattacharya D."/>
            <person name="Klein A.S."/>
            <person name="Badis Y."/>
            <person name="Brodie J."/>
            <person name="Cao Y."/>
            <person name="Collen J."/>
            <person name="Dittami S.M."/>
            <person name="Gachon C.M."/>
            <person name="Green B.R."/>
            <person name="Karpowicz S."/>
            <person name="Kim J.W."/>
            <person name="Kudahl U."/>
            <person name="Lin S."/>
            <person name="Michel G."/>
            <person name="Mittag M."/>
            <person name="Olson B.J."/>
            <person name="Pangilinan J."/>
            <person name="Peng Y."/>
            <person name="Qiu H."/>
            <person name="Shu S."/>
            <person name="Singer J.T."/>
            <person name="Smith A.G."/>
            <person name="Sprecher B.N."/>
            <person name="Wagner V."/>
            <person name="Wang W."/>
            <person name="Wang Z.-Y."/>
            <person name="Yan J."/>
            <person name="Yarish C."/>
            <person name="Zoeuner-Riek S."/>
            <person name="Zhuang Y."/>
            <person name="Zou Y."/>
            <person name="Lindquist E.A."/>
            <person name="Grimwood J."/>
            <person name="Barry K."/>
            <person name="Rokhsar D.S."/>
            <person name="Schmutz J."/>
            <person name="Stiller J.W."/>
            <person name="Grossman A.R."/>
            <person name="Prochnik S.E."/>
        </authorList>
    </citation>
    <scope>NUCLEOTIDE SEQUENCE [LARGE SCALE GENOMIC DNA]</scope>
    <source>
        <strain evidence="2">4086291</strain>
    </source>
</reference>
<protein>
    <submittedName>
        <fullName evidence="2">Uncharacterized protein</fullName>
    </submittedName>
</protein>
<feature type="region of interest" description="Disordered" evidence="1">
    <location>
        <begin position="180"/>
        <end position="203"/>
    </location>
</feature>
<keyword evidence="3" id="KW-1185">Reference proteome</keyword>
<dbReference type="Proteomes" id="UP000218209">
    <property type="component" value="Unassembled WGS sequence"/>
</dbReference>
<feature type="compositionally biased region" description="Low complexity" evidence="1">
    <location>
        <begin position="186"/>
        <end position="196"/>
    </location>
</feature>
<organism evidence="2 3">
    <name type="scientific">Porphyra umbilicalis</name>
    <name type="common">Purple laver</name>
    <name type="synonym">Red alga</name>
    <dbReference type="NCBI Taxonomy" id="2786"/>
    <lineage>
        <taxon>Eukaryota</taxon>
        <taxon>Rhodophyta</taxon>
        <taxon>Bangiophyceae</taxon>
        <taxon>Bangiales</taxon>
        <taxon>Bangiaceae</taxon>
        <taxon>Porphyra</taxon>
    </lineage>
</organism>
<evidence type="ECO:0000313" key="3">
    <source>
        <dbReference type="Proteomes" id="UP000218209"/>
    </source>
</evidence>
<evidence type="ECO:0000313" key="2">
    <source>
        <dbReference type="EMBL" id="OSX79589.1"/>
    </source>
</evidence>
<proteinExistence type="predicted"/>
<name>A0A1X6PFG8_PORUM</name>